<feature type="chain" id="PRO_5045420605" evidence="3">
    <location>
        <begin position="32"/>
        <end position="363"/>
    </location>
</feature>
<evidence type="ECO:0000313" key="7">
    <source>
        <dbReference type="Proteomes" id="UP001620460"/>
    </source>
</evidence>
<protein>
    <submittedName>
        <fullName evidence="6">Efflux RND transporter periplasmic adaptor subunit</fullName>
    </submittedName>
</protein>
<comment type="similarity">
    <text evidence="1">Belongs to the membrane fusion protein (MFP) (TC 8.A.1) family.</text>
</comment>
<proteinExistence type="inferred from homology"/>
<evidence type="ECO:0000259" key="4">
    <source>
        <dbReference type="Pfam" id="PF25917"/>
    </source>
</evidence>
<evidence type="ECO:0000259" key="5">
    <source>
        <dbReference type="Pfam" id="PF25989"/>
    </source>
</evidence>
<dbReference type="Pfam" id="PF25989">
    <property type="entry name" value="YknX_C"/>
    <property type="match status" value="1"/>
</dbReference>
<dbReference type="RefSeq" id="WP_404630226.1">
    <property type="nucleotide sequence ID" value="NZ_JADIKM010000001.1"/>
</dbReference>
<dbReference type="Gene3D" id="1.10.287.470">
    <property type="entry name" value="Helix hairpin bin"/>
    <property type="match status" value="1"/>
</dbReference>
<reference evidence="6 7" key="1">
    <citation type="submission" date="2020-10" db="EMBL/GenBank/DDBJ databases">
        <title>Phylogeny of dyella-like bacteria.</title>
        <authorList>
            <person name="Fu J."/>
        </authorList>
    </citation>
    <scope>NUCLEOTIDE SEQUENCE [LARGE SCALE GENOMIC DNA]</scope>
    <source>
        <strain evidence="6 7">Gsoil3046</strain>
    </source>
</reference>
<dbReference type="NCBIfam" id="TIGR01730">
    <property type="entry name" value="RND_mfp"/>
    <property type="match status" value="1"/>
</dbReference>
<dbReference type="InterPro" id="IPR058625">
    <property type="entry name" value="MdtA-like_BSH"/>
</dbReference>
<dbReference type="SUPFAM" id="SSF111369">
    <property type="entry name" value="HlyD-like secretion proteins"/>
    <property type="match status" value="1"/>
</dbReference>
<organism evidence="6 7">
    <name type="scientific">Dyella ginsengisoli</name>
    <dbReference type="NCBI Taxonomy" id="363848"/>
    <lineage>
        <taxon>Bacteria</taxon>
        <taxon>Pseudomonadati</taxon>
        <taxon>Pseudomonadota</taxon>
        <taxon>Gammaproteobacteria</taxon>
        <taxon>Lysobacterales</taxon>
        <taxon>Rhodanobacteraceae</taxon>
        <taxon>Dyella</taxon>
    </lineage>
</organism>
<dbReference type="InterPro" id="IPR058637">
    <property type="entry name" value="YknX-like_C"/>
</dbReference>
<dbReference type="PANTHER" id="PTHR30469">
    <property type="entry name" value="MULTIDRUG RESISTANCE PROTEIN MDTA"/>
    <property type="match status" value="1"/>
</dbReference>
<dbReference type="Gene3D" id="2.40.30.170">
    <property type="match status" value="1"/>
</dbReference>
<dbReference type="PROSITE" id="PS51257">
    <property type="entry name" value="PROKAR_LIPOPROTEIN"/>
    <property type="match status" value="1"/>
</dbReference>
<evidence type="ECO:0000256" key="3">
    <source>
        <dbReference type="SAM" id="SignalP"/>
    </source>
</evidence>
<evidence type="ECO:0000256" key="2">
    <source>
        <dbReference type="SAM" id="Coils"/>
    </source>
</evidence>
<accession>A0ABW8JPP8</accession>
<evidence type="ECO:0000313" key="6">
    <source>
        <dbReference type="EMBL" id="MFK2903092.1"/>
    </source>
</evidence>
<dbReference type="Pfam" id="PF25917">
    <property type="entry name" value="BSH_RND"/>
    <property type="match status" value="1"/>
</dbReference>
<feature type="signal peptide" evidence="3">
    <location>
        <begin position="1"/>
        <end position="31"/>
    </location>
</feature>
<keyword evidence="7" id="KW-1185">Reference proteome</keyword>
<dbReference type="PANTHER" id="PTHR30469:SF15">
    <property type="entry name" value="HLYD FAMILY OF SECRETION PROTEINS"/>
    <property type="match status" value="1"/>
</dbReference>
<name>A0ABW8JPP8_9GAMM</name>
<gene>
    <name evidence="6" type="ORF">ISP17_03890</name>
</gene>
<feature type="coiled-coil region" evidence="2">
    <location>
        <begin position="117"/>
        <end position="168"/>
    </location>
</feature>
<dbReference type="EMBL" id="JADIKM010000001">
    <property type="protein sequence ID" value="MFK2903092.1"/>
    <property type="molecule type" value="Genomic_DNA"/>
</dbReference>
<dbReference type="Proteomes" id="UP001620460">
    <property type="component" value="Unassembled WGS sequence"/>
</dbReference>
<evidence type="ECO:0000256" key="1">
    <source>
        <dbReference type="ARBA" id="ARBA00009477"/>
    </source>
</evidence>
<dbReference type="Gene3D" id="2.40.420.20">
    <property type="match status" value="1"/>
</dbReference>
<comment type="caution">
    <text evidence="6">The sequence shown here is derived from an EMBL/GenBank/DDBJ whole genome shotgun (WGS) entry which is preliminary data.</text>
</comment>
<sequence>MMPTRAAPALRRLLPLALLALLLAGCGGSHGDSDDEDDGAPAARGVVTVSTALPRQQSFHDTVTAWGSAVSDPQRARVISLGHGGQLQALKVSAGQRVRRGEPLLVIAPDPAARSAYQQAQSAAQLARSELARASQMAAQRLATQSQLAAARKAAADAEAALAAQRALGGGSAEETIVAPADGVVTALSVGQGERFAANAPLLTFAPDQALVAELGVQPSDGSKLRAGMAVRLHGVYGNAPALDGTLAMIGAAVDPQSHLLPARVSLPAQAGATLVAGAPLRATIETSDVTAWAVPRDAVLHDAHGDYLFQLDHGKARRVDVTLRSPDGDPVGVLGPLDAKAPVIVQGVYELHDGDAVQEPAR</sequence>
<feature type="domain" description="YknX-like C-terminal permuted SH3-like" evidence="5">
    <location>
        <begin position="294"/>
        <end position="359"/>
    </location>
</feature>
<feature type="domain" description="Multidrug resistance protein MdtA-like barrel-sandwich hybrid" evidence="4">
    <location>
        <begin position="84"/>
        <end position="199"/>
    </location>
</feature>
<keyword evidence="3" id="KW-0732">Signal</keyword>
<dbReference type="Gene3D" id="2.40.50.100">
    <property type="match status" value="1"/>
</dbReference>
<dbReference type="InterPro" id="IPR006143">
    <property type="entry name" value="RND_pump_MFP"/>
</dbReference>
<keyword evidence="2" id="KW-0175">Coiled coil</keyword>